<name>A0A1V4SSJ2_9CLOT</name>
<evidence type="ECO:0000259" key="1">
    <source>
        <dbReference type="Pfam" id="PF12645"/>
    </source>
</evidence>
<sequence>MVKRTNSIYNKNLITTEIIKKAKEGDKYCRELIINAYYPLCISLIRKYHNIYSHTDEDLLQHCNLSILNAIYKFRLDGCFPLYIKRTLSNNLALLCKKNPSDNAPASLNSYAKDCDCEIIDLIPDDNILIEDLFIQEFSENTILSAIEYLDFEEKRLCKFLISTDLKCPLKRYSKIYNIPYHKCRYTKKKISLKLKNILNNLSK</sequence>
<dbReference type="Pfam" id="PF12645">
    <property type="entry name" value="HTH_16"/>
    <property type="match status" value="1"/>
</dbReference>
<dbReference type="GO" id="GO:0006352">
    <property type="term" value="P:DNA-templated transcription initiation"/>
    <property type="evidence" value="ECO:0007669"/>
    <property type="project" value="InterPro"/>
</dbReference>
<evidence type="ECO:0000313" key="3">
    <source>
        <dbReference type="Proteomes" id="UP000191448"/>
    </source>
</evidence>
<feature type="domain" description="Helix-turn-helix conjugative transposon-like" evidence="1">
    <location>
        <begin position="17"/>
        <end position="75"/>
    </location>
</feature>
<evidence type="ECO:0000313" key="2">
    <source>
        <dbReference type="EMBL" id="OPX46849.1"/>
    </source>
</evidence>
<gene>
    <name evidence="2" type="ORF">CLTHE_24830</name>
</gene>
<dbReference type="AlphaFoldDB" id="A0A1V4SSJ2"/>
<protein>
    <submittedName>
        <fullName evidence="2">RNA polymerase factor sigma-70</fullName>
    </submittedName>
</protein>
<organism evidence="2 3">
    <name type="scientific">Clostridium thermobutyricum DSM 4928</name>
    <dbReference type="NCBI Taxonomy" id="1121339"/>
    <lineage>
        <taxon>Bacteria</taxon>
        <taxon>Bacillati</taxon>
        <taxon>Bacillota</taxon>
        <taxon>Clostridia</taxon>
        <taxon>Eubacteriales</taxon>
        <taxon>Clostridiaceae</taxon>
        <taxon>Clostridium</taxon>
    </lineage>
</organism>
<dbReference type="InterPro" id="IPR013325">
    <property type="entry name" value="RNA_pol_sigma_r2"/>
</dbReference>
<dbReference type="SUPFAM" id="SSF88946">
    <property type="entry name" value="Sigma2 domain of RNA polymerase sigma factors"/>
    <property type="match status" value="1"/>
</dbReference>
<dbReference type="OrthoDB" id="1954605at2"/>
<reference evidence="2 3" key="1">
    <citation type="submission" date="2016-02" db="EMBL/GenBank/DDBJ databases">
        <title>Genome sequence of Clostridium thermobutyricum DSM 4928.</title>
        <authorList>
            <person name="Poehlein A."/>
            <person name="Daniel R."/>
        </authorList>
    </citation>
    <scope>NUCLEOTIDE SEQUENCE [LARGE SCALE GENOMIC DNA]</scope>
    <source>
        <strain evidence="2 3">DSM 4928</strain>
    </source>
</reference>
<dbReference type="GO" id="GO:0003700">
    <property type="term" value="F:DNA-binding transcription factor activity"/>
    <property type="evidence" value="ECO:0007669"/>
    <property type="project" value="InterPro"/>
</dbReference>
<dbReference type="Gene3D" id="1.20.120.1810">
    <property type="match status" value="1"/>
</dbReference>
<comment type="caution">
    <text evidence="2">The sequence shown here is derived from an EMBL/GenBank/DDBJ whole genome shotgun (WGS) entry which is preliminary data.</text>
</comment>
<dbReference type="RefSeq" id="WP_080023749.1">
    <property type="nucleotide sequence ID" value="NZ_LTAY01000068.1"/>
</dbReference>
<proteinExistence type="predicted"/>
<dbReference type="Proteomes" id="UP000191448">
    <property type="component" value="Unassembled WGS sequence"/>
</dbReference>
<dbReference type="InterPro" id="IPR024760">
    <property type="entry name" value="HTH_dom_conjug_TS-like"/>
</dbReference>
<accession>A0A1V4SSJ2</accession>
<dbReference type="EMBL" id="LTAY01000068">
    <property type="protein sequence ID" value="OPX46849.1"/>
    <property type="molecule type" value="Genomic_DNA"/>
</dbReference>